<dbReference type="AlphaFoldDB" id="A0AAJ7UCR1"/>
<evidence type="ECO:0000313" key="19">
    <source>
        <dbReference type="Proteomes" id="UP001318040"/>
    </source>
</evidence>
<feature type="region of interest" description="Disordered" evidence="18">
    <location>
        <begin position="1"/>
        <end position="24"/>
    </location>
</feature>
<dbReference type="GO" id="GO:0016020">
    <property type="term" value="C:membrane"/>
    <property type="evidence" value="ECO:0007669"/>
    <property type="project" value="UniProtKB-ARBA"/>
</dbReference>
<dbReference type="GO" id="GO:0051601">
    <property type="term" value="P:exocyst localization"/>
    <property type="evidence" value="ECO:0007669"/>
    <property type="project" value="TreeGrafter"/>
</dbReference>
<keyword evidence="12" id="KW-0007">Acetylation</keyword>
<comment type="subcellular location">
    <subcellularLocation>
        <location evidence="5">Cell projection</location>
        <location evidence="5">Growth cone</location>
    </subcellularLocation>
    <subcellularLocation>
        <location evidence="4">Cytoplasm</location>
        <location evidence="4">Perinuclear region</location>
    </subcellularLocation>
    <subcellularLocation>
        <location evidence="3">Golgi apparatus</location>
    </subcellularLocation>
    <subcellularLocation>
        <location evidence="2">Midbody</location>
    </subcellularLocation>
</comment>
<dbReference type="Proteomes" id="UP001318040">
    <property type="component" value="Chromosome 63"/>
</dbReference>
<dbReference type="FunFam" id="1.10.357.50:FF:000004">
    <property type="entry name" value="Exocyst complex component 3"/>
    <property type="match status" value="1"/>
</dbReference>
<keyword evidence="10" id="KW-0963">Cytoplasm</keyword>
<dbReference type="CTD" id="11336"/>
<evidence type="ECO:0000256" key="5">
    <source>
        <dbReference type="ARBA" id="ARBA00004624"/>
    </source>
</evidence>
<dbReference type="KEGG" id="pmrn:116956038"/>
<evidence type="ECO:0000256" key="2">
    <source>
        <dbReference type="ARBA" id="ARBA00004214"/>
    </source>
</evidence>
<keyword evidence="9" id="KW-0268">Exocytosis</keyword>
<evidence type="ECO:0000256" key="3">
    <source>
        <dbReference type="ARBA" id="ARBA00004555"/>
    </source>
</evidence>
<dbReference type="RefSeq" id="XP_032833354.1">
    <property type="nucleotide sequence ID" value="XM_032977463.1"/>
</dbReference>
<dbReference type="GO" id="GO:0030496">
    <property type="term" value="C:midbody"/>
    <property type="evidence" value="ECO:0007669"/>
    <property type="project" value="UniProtKB-SubCell"/>
</dbReference>
<comment type="function">
    <text evidence="1">Component of the exocyst complex involved in the docking of exocytic vesicles with fusion sites on the plasma membrane.</text>
</comment>
<evidence type="ECO:0000256" key="8">
    <source>
        <dbReference type="ARBA" id="ARBA00022448"/>
    </source>
</evidence>
<comment type="similarity">
    <text evidence="6">Belongs to the SEC6 family.</text>
</comment>
<evidence type="ECO:0000256" key="10">
    <source>
        <dbReference type="ARBA" id="ARBA00022490"/>
    </source>
</evidence>
<evidence type="ECO:0000256" key="14">
    <source>
        <dbReference type="ARBA" id="ARBA00023273"/>
    </source>
</evidence>
<dbReference type="PANTHER" id="PTHR21292">
    <property type="entry name" value="EXOCYST COMPLEX COMPONENT SEC6-RELATED"/>
    <property type="match status" value="1"/>
</dbReference>
<evidence type="ECO:0000256" key="7">
    <source>
        <dbReference type="ARBA" id="ARBA00017529"/>
    </source>
</evidence>
<evidence type="ECO:0000256" key="13">
    <source>
        <dbReference type="ARBA" id="ARBA00023034"/>
    </source>
</evidence>
<evidence type="ECO:0000256" key="1">
    <source>
        <dbReference type="ARBA" id="ARBA00002660"/>
    </source>
</evidence>
<accession>A0AAJ7UCR1</accession>
<evidence type="ECO:0000256" key="17">
    <source>
        <dbReference type="SAM" id="Coils"/>
    </source>
</evidence>
<dbReference type="InterPro" id="IPR010326">
    <property type="entry name" value="EXOC3/Sec6"/>
</dbReference>
<keyword evidence="17" id="KW-0175">Coiled coil</keyword>
<evidence type="ECO:0000256" key="4">
    <source>
        <dbReference type="ARBA" id="ARBA00004556"/>
    </source>
</evidence>
<evidence type="ECO:0000256" key="12">
    <source>
        <dbReference type="ARBA" id="ARBA00022990"/>
    </source>
</evidence>
<reference evidence="20" key="1">
    <citation type="submission" date="2025-08" db="UniProtKB">
        <authorList>
            <consortium name="RefSeq"/>
        </authorList>
    </citation>
    <scope>IDENTIFICATION</scope>
    <source>
        <tissue evidence="20">Sperm</tissue>
    </source>
</reference>
<dbReference type="GO" id="GO:0000149">
    <property type="term" value="F:SNARE binding"/>
    <property type="evidence" value="ECO:0007669"/>
    <property type="project" value="TreeGrafter"/>
</dbReference>
<gene>
    <name evidence="20" type="primary">EXOC3</name>
</gene>
<dbReference type="GO" id="GO:0015031">
    <property type="term" value="P:protein transport"/>
    <property type="evidence" value="ECO:0007669"/>
    <property type="project" value="UniProtKB-KW"/>
</dbReference>
<feature type="coiled-coil region" evidence="17">
    <location>
        <begin position="637"/>
        <end position="664"/>
    </location>
</feature>
<protein>
    <recommendedName>
        <fullName evidence="7">Exocyst complex component 3</fullName>
    </recommendedName>
    <alternativeName>
        <fullName evidence="16">Exocyst complex component Sec6</fullName>
    </alternativeName>
</protein>
<dbReference type="FunFam" id="1.10.357.70:FF:000001">
    <property type="entry name" value="Exocyst complex component 3"/>
    <property type="match status" value="1"/>
</dbReference>
<evidence type="ECO:0000256" key="11">
    <source>
        <dbReference type="ARBA" id="ARBA00022927"/>
    </source>
</evidence>
<comment type="subunit">
    <text evidence="15">The exocyst complex is composed of EXOC1, EXOC2, EXOC3, EXOC4, EXOC5, EXOC6, EXOC7 and EXOC8. Interacts with EXOC3L1. Interacts with BIRC6/bruce. Interacts with MYRIP. Interacts with SLC6A9.</text>
</comment>
<evidence type="ECO:0000256" key="15">
    <source>
        <dbReference type="ARBA" id="ARBA00065736"/>
    </source>
</evidence>
<dbReference type="Gene3D" id="1.10.357.50">
    <property type="match status" value="1"/>
</dbReference>
<evidence type="ECO:0000256" key="6">
    <source>
        <dbReference type="ARBA" id="ARBA00009447"/>
    </source>
</evidence>
<evidence type="ECO:0000256" key="9">
    <source>
        <dbReference type="ARBA" id="ARBA00022483"/>
    </source>
</evidence>
<dbReference type="PANTHER" id="PTHR21292:SF13">
    <property type="entry name" value="EXOCYST COMPLEX COMPONENT 3"/>
    <property type="match status" value="1"/>
</dbReference>
<keyword evidence="11" id="KW-0653">Protein transport</keyword>
<dbReference type="GO" id="GO:0005794">
    <property type="term" value="C:Golgi apparatus"/>
    <property type="evidence" value="ECO:0007669"/>
    <property type="project" value="UniProtKB-SubCell"/>
</dbReference>
<keyword evidence="14" id="KW-0966">Cell projection</keyword>
<evidence type="ECO:0000256" key="16">
    <source>
        <dbReference type="ARBA" id="ARBA00079613"/>
    </source>
</evidence>
<dbReference type="GO" id="GO:0048471">
    <property type="term" value="C:perinuclear region of cytoplasm"/>
    <property type="evidence" value="ECO:0007669"/>
    <property type="project" value="UniProtKB-SubCell"/>
</dbReference>
<evidence type="ECO:0000256" key="18">
    <source>
        <dbReference type="SAM" id="MobiDB-lite"/>
    </source>
</evidence>
<dbReference type="GO" id="GO:0030426">
    <property type="term" value="C:growth cone"/>
    <property type="evidence" value="ECO:0007669"/>
    <property type="project" value="UniProtKB-SubCell"/>
</dbReference>
<organism evidence="19 20">
    <name type="scientific">Petromyzon marinus</name>
    <name type="common">Sea lamprey</name>
    <dbReference type="NCBI Taxonomy" id="7757"/>
    <lineage>
        <taxon>Eukaryota</taxon>
        <taxon>Metazoa</taxon>
        <taxon>Chordata</taxon>
        <taxon>Craniata</taxon>
        <taxon>Vertebrata</taxon>
        <taxon>Cyclostomata</taxon>
        <taxon>Hyperoartia</taxon>
        <taxon>Petromyzontiformes</taxon>
        <taxon>Petromyzontidae</taxon>
        <taxon>Petromyzon</taxon>
    </lineage>
</organism>
<sequence>MLSEDTKEAATVGGIGKAEMERTDREALETAVQRVASMLQRPDQLDKAEQYRRREARKKASVEARLKAAIQSQLDGVRTGLSQLHTALSDSCEVRGSLADVGRDWQSSIAAIEGLRDVKDAVVQHSQLAAAVENLKNIFSVPEIVRNTHSLIEQGQLLEAHTALMELESSRDELLYEQYRMDPRNTADMSLIKAYFSATSELSHALAKQLWLVLERALSTVRRDPSLLVSVLRIIEREEKLDQRSLDREKQSSFLPPGRPKAWRKKCMDVMESTARTRIEANQPDERGSDRMWLVRHLEISRQYVLEDLTVARHMLACCFPPSYEVFNLYLRLYHSALSTHLQEMVSDELEGNEIVSLLTWVLNTYPSEELMAHPDLAEEVDLKALGPLLSNDTINQLLSKYITTMKSNIVGWLRKALETDSKDWSKEQEPEADHDGFFQTTLPSIVFQMMEQNLQVATQINEDLKIKVLQLCLQEMNTFLRRYHDAILGYRGEHLKDRNKPPFFVHYMIALVNNCQTFKDSIASLKRKYTKYDDDDEVSGGGTSSSSSSSPDMSPELDRIAREGCHLLLKEVFLDLEPHLQELLTRKWLTDSNAMDTICVTVDDYFHDFSKIKRPYNKEMTTQAHLWVVSEYVKALMQKRVAFKSYEERKEAAERMSREATQIKQLFLKLGSEEGEKPTDVIPALAEVLKLKDSSLVCLEVTGLANNFPDIREEHILVLLALRGDATREMRQTVVETLAQSSRQVPAGYRPVFADIAVPTSTLPKLVK</sequence>
<dbReference type="GO" id="GO:0006887">
    <property type="term" value="P:exocytosis"/>
    <property type="evidence" value="ECO:0007669"/>
    <property type="project" value="UniProtKB-KW"/>
</dbReference>
<dbReference type="GO" id="GO:0000145">
    <property type="term" value="C:exocyst"/>
    <property type="evidence" value="ECO:0007669"/>
    <property type="project" value="InterPro"/>
</dbReference>
<keyword evidence="8" id="KW-0813">Transport</keyword>
<dbReference type="Pfam" id="PF06046">
    <property type="entry name" value="Sec6"/>
    <property type="match status" value="1"/>
</dbReference>
<keyword evidence="13" id="KW-0333">Golgi apparatus</keyword>
<feature type="region of interest" description="Disordered" evidence="18">
    <location>
        <begin position="534"/>
        <end position="557"/>
    </location>
</feature>
<name>A0AAJ7UCR1_PETMA</name>
<evidence type="ECO:0000313" key="20">
    <source>
        <dbReference type="RefSeq" id="XP_032833354.1"/>
    </source>
</evidence>
<proteinExistence type="inferred from homology"/>
<dbReference type="InterPro" id="IPR042532">
    <property type="entry name" value="EXOC3/Sec6_C"/>
</dbReference>
<dbReference type="Gene3D" id="1.10.357.70">
    <property type="entry name" value="Exocyst complex component Sec6, C-terminal domain"/>
    <property type="match status" value="1"/>
</dbReference>
<keyword evidence="19" id="KW-1185">Reference proteome</keyword>